<dbReference type="InterPro" id="IPR027417">
    <property type="entry name" value="P-loop_NTPase"/>
</dbReference>
<dbReference type="SMART" id="SM01073">
    <property type="entry name" value="CDC48_N"/>
    <property type="match status" value="1"/>
</dbReference>
<evidence type="ECO:0000256" key="1">
    <source>
        <dbReference type="ARBA" id="ARBA00022741"/>
    </source>
</evidence>
<dbReference type="InterPro" id="IPR004201">
    <property type="entry name" value="Cdc48_dom2"/>
</dbReference>
<dbReference type="PANTHER" id="PTHR23077">
    <property type="entry name" value="AAA-FAMILY ATPASE"/>
    <property type="match status" value="1"/>
</dbReference>
<dbReference type="InterPro" id="IPR003960">
    <property type="entry name" value="ATPase_AAA_CS"/>
</dbReference>
<dbReference type="PANTHER" id="PTHR23077:SF142">
    <property type="entry name" value="AAA+ ATPASE DOMAIN-CONTAINING PROTEIN"/>
    <property type="match status" value="1"/>
</dbReference>
<dbReference type="PROSITE" id="PS00674">
    <property type="entry name" value="AAA"/>
    <property type="match status" value="1"/>
</dbReference>
<dbReference type="Pfam" id="PF17862">
    <property type="entry name" value="AAA_lid_3"/>
    <property type="match status" value="2"/>
</dbReference>
<dbReference type="GO" id="GO:0005829">
    <property type="term" value="C:cytosol"/>
    <property type="evidence" value="ECO:0007669"/>
    <property type="project" value="TreeGrafter"/>
</dbReference>
<dbReference type="EnsemblPlants" id="EMT31146">
    <property type="protein sequence ID" value="EMT31146"/>
    <property type="gene ID" value="F775_22263"/>
</dbReference>
<reference evidence="6" key="1">
    <citation type="submission" date="2015-06" db="UniProtKB">
        <authorList>
            <consortium name="EnsemblPlants"/>
        </authorList>
    </citation>
    <scope>IDENTIFICATION</scope>
</reference>
<proteinExistence type="predicted"/>
<keyword evidence="1" id="KW-0547">Nucleotide-binding</keyword>
<keyword evidence="2" id="KW-0067">ATP-binding</keyword>
<dbReference type="InterPro" id="IPR009010">
    <property type="entry name" value="Asp_de-COase-like_dom_sf"/>
</dbReference>
<dbReference type="InterPro" id="IPR003959">
    <property type="entry name" value="ATPase_AAA_core"/>
</dbReference>
<evidence type="ECO:0000259" key="3">
    <source>
        <dbReference type="SMART" id="SM00382"/>
    </source>
</evidence>
<dbReference type="GO" id="GO:0031593">
    <property type="term" value="F:polyubiquitin modification-dependent protein binding"/>
    <property type="evidence" value="ECO:0007669"/>
    <property type="project" value="TreeGrafter"/>
</dbReference>
<dbReference type="SUPFAM" id="SSF54585">
    <property type="entry name" value="Cdc48 domain 2-like"/>
    <property type="match status" value="1"/>
</dbReference>
<dbReference type="FunFam" id="3.40.50.300:FF:000012">
    <property type="entry name" value="Transitional endoplasmic reticulum ATPase"/>
    <property type="match status" value="1"/>
</dbReference>
<dbReference type="Gene3D" id="1.10.8.60">
    <property type="match status" value="1"/>
</dbReference>
<dbReference type="SUPFAM" id="SSF52540">
    <property type="entry name" value="P-loop containing nucleoside triphosphate hydrolases"/>
    <property type="match status" value="2"/>
</dbReference>
<protein>
    <submittedName>
        <fullName evidence="6">Cell division control 48-E-like protein</fullName>
    </submittedName>
</protein>
<evidence type="ECO:0000256" key="2">
    <source>
        <dbReference type="ARBA" id="ARBA00022840"/>
    </source>
</evidence>
<name>M8D498_AEGTA</name>
<dbReference type="AlphaFoldDB" id="M8D498"/>
<dbReference type="InterPro" id="IPR003593">
    <property type="entry name" value="AAA+_ATPase"/>
</dbReference>
<dbReference type="Pfam" id="PF02359">
    <property type="entry name" value="CDC48_N"/>
    <property type="match status" value="1"/>
</dbReference>
<dbReference type="FunFam" id="3.40.50.300:FF:000048">
    <property type="entry name" value="Transitional endoplasmic reticulum ATPase"/>
    <property type="match status" value="1"/>
</dbReference>
<dbReference type="Gene3D" id="3.10.330.10">
    <property type="match status" value="1"/>
</dbReference>
<dbReference type="InterPro" id="IPR050168">
    <property type="entry name" value="AAA_ATPase_domain"/>
</dbReference>
<sequence>MAIHGEPSSSDASGKKDYSMAILERKKSPNRLVVDEATGDENSAVALHPDTMDRLQLFCGDTLLLKGKKRKDTVCIALPDDTCDKTKIRMNKVVRKNLRVRLGDVVSVHQCPDVKFGNRVHILPVDDTVEGITGSMFDAFLKPYFLEAYRPVTKGDLFLVRGGMTSVEFKVVETDPAEYCIVAPDTEIFCDGEPVRREDEEKLDDVGYDDVGGVRKQMAQIRELVELPLRHPQLFKSIGVKPPKGILLYGPPGTGKTLIARAVANETGAFFFLINGPEIMSKLAGESESNLRKAFEEAEKNAPAIIFIDEIDSIAPKREKTNGEVERRIVSQLLTLMDGLKSRAHVIVMGATNRPNSIHPALRRFGRFDREIDIGVPDEVGRLEVLRIHTKNMKLAEDVELEHVSRDTHGYVGADLAALCTEAALQCIREKMDVIDLEDDTIDAEILNSMAVTNDHFKIALGTSNPSALRETVVEVPNVSWEDIGGLESVKRELQETVQYPVEHPEKFEKFGMSPSKGVMFYGPPGCGKTLLAKAIANECQANFISIKGPELLTMWFGESEANVREIFDKARGSAPCVLFFDELDSVATQRGNSVGDAGGAADRVLNQLLTEMDGMNAKKTVFIIGATNRPDIIDPALLRPGRLDQLIYIPLPDVESRLQIFRACLRKSPVAKDVDLNALAKYTQGFSGADITEICQRACKYAIRENIEKDMEKERRQKENPEAMEEDEVDEVAEIKAAHFEESMRYARRSVSDADIRKYQAFAQTLQQSRGFGSEFRFPDQPAAGSNLSQESISNDRILEAMTAHELKNMLKTTNRFLYFVTEAFDFYRERFLESHAVICKTRKDHLLTFTFFSYNGHRLPLRRNENIACLNYAKRNTIFDVLLSRSPICVRNCSPRRLKYGCCSRAVLSCWLVENDQSVIHSVPECHCNVLASDHRQDSLHTPTGINIRPPKSGSCQRLNLRGGELGDGLGALGDGVLGELPGEDEADGGLDLTGGDGGLLVVAGELGDLPGEFLEDVVDEGVHDGHGLGGDADVGVHLLEHLEDVDLPTMAGIIFVKKILRIFGIASGLRVNFAKSSTILIRAEEGDEELVRSASPWKIDRFLCKYWGYSLVSSNSKRSWQPMKLLSGLYTWWTWGVRPFLGRIGREVSAGKDPGEKHESATRGCVVPRLDYGYQCVFARHVWYLCVAKVGLDLALLPSPWSKLEEWWAMRHKQIPKAYWKGFDSFVMISCWTLWKQHNARVFGNANVRDVWGTVEIIFQELKMWPSWRFGSVNLL</sequence>
<evidence type="ECO:0000313" key="6">
    <source>
        <dbReference type="EnsemblPlants" id="EMT31146"/>
    </source>
</evidence>
<dbReference type="FunFam" id="1.10.8.60:FF:000004">
    <property type="entry name" value="Cell division control 48"/>
    <property type="match status" value="1"/>
</dbReference>
<dbReference type="NCBIfam" id="TIGR01243">
    <property type="entry name" value="CDC48"/>
    <property type="match status" value="1"/>
</dbReference>
<dbReference type="Gene3D" id="3.40.50.300">
    <property type="entry name" value="P-loop containing nucleotide triphosphate hydrolases"/>
    <property type="match status" value="2"/>
</dbReference>
<accession>M8D498</accession>
<dbReference type="Gene3D" id="2.40.40.20">
    <property type="match status" value="1"/>
</dbReference>
<dbReference type="SMART" id="SM01072">
    <property type="entry name" value="CDC48_2"/>
    <property type="match status" value="1"/>
</dbReference>
<dbReference type="SUPFAM" id="SSF50692">
    <property type="entry name" value="ADC-like"/>
    <property type="match status" value="1"/>
</dbReference>
<feature type="domain" description="AAA+ ATPase" evidence="3">
    <location>
        <begin position="515"/>
        <end position="654"/>
    </location>
</feature>
<evidence type="ECO:0000259" key="5">
    <source>
        <dbReference type="SMART" id="SM01073"/>
    </source>
</evidence>
<dbReference type="GO" id="GO:0051228">
    <property type="term" value="P:mitotic spindle disassembly"/>
    <property type="evidence" value="ECO:0007669"/>
    <property type="project" value="TreeGrafter"/>
</dbReference>
<dbReference type="FunFam" id="3.10.330.10:FF:000001">
    <property type="entry name" value="Cell division control 48"/>
    <property type="match status" value="1"/>
</dbReference>
<feature type="domain" description="AAA+ ATPase" evidence="3">
    <location>
        <begin position="242"/>
        <end position="378"/>
    </location>
</feature>
<dbReference type="GO" id="GO:0005634">
    <property type="term" value="C:nucleus"/>
    <property type="evidence" value="ECO:0007669"/>
    <property type="project" value="TreeGrafter"/>
</dbReference>
<dbReference type="Pfam" id="PF02933">
    <property type="entry name" value="CDC48_2"/>
    <property type="match status" value="1"/>
</dbReference>
<dbReference type="CDD" id="cd19519">
    <property type="entry name" value="RecA-like_CDC48_r1-like"/>
    <property type="match status" value="1"/>
</dbReference>
<evidence type="ECO:0000259" key="4">
    <source>
        <dbReference type="SMART" id="SM01072"/>
    </source>
</evidence>
<dbReference type="CDD" id="cd19528">
    <property type="entry name" value="RecA-like_CDC48_r2-like"/>
    <property type="match status" value="1"/>
</dbReference>
<dbReference type="InterPro" id="IPR029067">
    <property type="entry name" value="CDC48_domain_2-like_sf"/>
</dbReference>
<dbReference type="GO" id="GO:0034098">
    <property type="term" value="C:VCP-NPL4-UFD1 AAA ATPase complex"/>
    <property type="evidence" value="ECO:0007669"/>
    <property type="project" value="TreeGrafter"/>
</dbReference>
<dbReference type="GO" id="GO:0030970">
    <property type="term" value="P:retrograde protein transport, ER to cytosol"/>
    <property type="evidence" value="ECO:0007669"/>
    <property type="project" value="TreeGrafter"/>
</dbReference>
<organism evidence="6">
    <name type="scientific">Aegilops tauschii</name>
    <name type="common">Tausch's goatgrass</name>
    <name type="synonym">Aegilops squarrosa</name>
    <dbReference type="NCBI Taxonomy" id="37682"/>
    <lineage>
        <taxon>Eukaryota</taxon>
        <taxon>Viridiplantae</taxon>
        <taxon>Streptophyta</taxon>
        <taxon>Embryophyta</taxon>
        <taxon>Tracheophyta</taxon>
        <taxon>Spermatophyta</taxon>
        <taxon>Magnoliopsida</taxon>
        <taxon>Liliopsida</taxon>
        <taxon>Poales</taxon>
        <taxon>Poaceae</taxon>
        <taxon>BOP clade</taxon>
        <taxon>Pooideae</taxon>
        <taxon>Triticodae</taxon>
        <taxon>Triticeae</taxon>
        <taxon>Triticinae</taxon>
        <taxon>Aegilops</taxon>
    </lineage>
</organism>
<dbReference type="SMART" id="SM00382">
    <property type="entry name" value="AAA"/>
    <property type="match status" value="2"/>
</dbReference>
<dbReference type="GO" id="GO:0016887">
    <property type="term" value="F:ATP hydrolysis activity"/>
    <property type="evidence" value="ECO:0007669"/>
    <property type="project" value="InterPro"/>
</dbReference>
<dbReference type="FunFam" id="2.40.40.20:FF:000003">
    <property type="entry name" value="Transitional endoplasmic reticulum ATPase"/>
    <property type="match status" value="1"/>
</dbReference>
<feature type="domain" description="CDC48" evidence="4">
    <location>
        <begin position="131"/>
        <end position="197"/>
    </location>
</feature>
<dbReference type="InterPro" id="IPR041569">
    <property type="entry name" value="AAA_lid_3"/>
</dbReference>
<dbReference type="Gene3D" id="6.10.20.150">
    <property type="match status" value="1"/>
</dbReference>
<dbReference type="InterPro" id="IPR005938">
    <property type="entry name" value="AAA_ATPase_CDC48"/>
</dbReference>
<feature type="domain" description="CDC48 N-terminal subdomain" evidence="5">
    <location>
        <begin position="31"/>
        <end position="114"/>
    </location>
</feature>
<dbReference type="GO" id="GO:0097352">
    <property type="term" value="P:autophagosome maturation"/>
    <property type="evidence" value="ECO:0007669"/>
    <property type="project" value="TreeGrafter"/>
</dbReference>
<dbReference type="InterPro" id="IPR003338">
    <property type="entry name" value="CDC4_N-term_subdom"/>
</dbReference>
<dbReference type="Pfam" id="PF00004">
    <property type="entry name" value="AAA"/>
    <property type="match status" value="2"/>
</dbReference>
<dbReference type="GO" id="GO:0005524">
    <property type="term" value="F:ATP binding"/>
    <property type="evidence" value="ECO:0007669"/>
    <property type="project" value="UniProtKB-KW"/>
</dbReference>